<dbReference type="AlphaFoldDB" id="A0AAV9SBT7"/>
<feature type="compositionally biased region" description="Basic residues" evidence="1">
    <location>
        <begin position="192"/>
        <end position="202"/>
    </location>
</feature>
<organism evidence="2 3">
    <name type="scientific">Crenichthys baileyi</name>
    <name type="common">White River springfish</name>
    <dbReference type="NCBI Taxonomy" id="28760"/>
    <lineage>
        <taxon>Eukaryota</taxon>
        <taxon>Metazoa</taxon>
        <taxon>Chordata</taxon>
        <taxon>Craniata</taxon>
        <taxon>Vertebrata</taxon>
        <taxon>Euteleostomi</taxon>
        <taxon>Actinopterygii</taxon>
        <taxon>Neopterygii</taxon>
        <taxon>Teleostei</taxon>
        <taxon>Neoteleostei</taxon>
        <taxon>Acanthomorphata</taxon>
        <taxon>Ovalentaria</taxon>
        <taxon>Atherinomorphae</taxon>
        <taxon>Cyprinodontiformes</taxon>
        <taxon>Goodeidae</taxon>
        <taxon>Crenichthys</taxon>
    </lineage>
</organism>
<dbReference type="Proteomes" id="UP001311232">
    <property type="component" value="Unassembled WGS sequence"/>
</dbReference>
<name>A0AAV9SBT7_9TELE</name>
<reference evidence="2 3" key="1">
    <citation type="submission" date="2021-06" db="EMBL/GenBank/DDBJ databases">
        <authorList>
            <person name="Palmer J.M."/>
        </authorList>
    </citation>
    <scope>NUCLEOTIDE SEQUENCE [LARGE SCALE GENOMIC DNA]</scope>
    <source>
        <strain evidence="2 3">MEX-2019</strain>
        <tissue evidence="2">Muscle</tissue>
    </source>
</reference>
<keyword evidence="3" id="KW-1185">Reference proteome</keyword>
<gene>
    <name evidence="2" type="ORF">CRENBAI_013096</name>
</gene>
<protein>
    <submittedName>
        <fullName evidence="2">Uncharacterized protein</fullName>
    </submittedName>
</protein>
<sequence>MHHPAHHRGQAKDASPAIRRVRSPLQTEKPQRVPPPAPTPEAQAACTDHAPTPRGVTGEAQNASKDPQKQKPCTKPTMYKCAPTVPRRPTDPPPRQQNALLEGESSCNEMVPICQFRMPLSPPMHRRPPGRCRVPKHAPAQNPGDIPARTQAPLAQPGPQPGGNMPQEPRAPKPTPDPPRNSTGTSPVTYVHRQRAPQKHRMQPPDADPERH</sequence>
<proteinExistence type="predicted"/>
<feature type="region of interest" description="Disordered" evidence="1">
    <location>
        <begin position="118"/>
        <end position="212"/>
    </location>
</feature>
<comment type="caution">
    <text evidence="2">The sequence shown here is derived from an EMBL/GenBank/DDBJ whole genome shotgun (WGS) entry which is preliminary data.</text>
</comment>
<dbReference type="EMBL" id="JAHHUM010000603">
    <property type="protein sequence ID" value="KAK5618716.1"/>
    <property type="molecule type" value="Genomic_DNA"/>
</dbReference>
<feature type="compositionally biased region" description="Basic residues" evidence="1">
    <location>
        <begin position="124"/>
        <end position="136"/>
    </location>
</feature>
<feature type="compositionally biased region" description="Low complexity" evidence="1">
    <location>
        <begin position="151"/>
        <end position="168"/>
    </location>
</feature>
<evidence type="ECO:0000313" key="2">
    <source>
        <dbReference type="EMBL" id="KAK5618716.1"/>
    </source>
</evidence>
<evidence type="ECO:0000313" key="3">
    <source>
        <dbReference type="Proteomes" id="UP001311232"/>
    </source>
</evidence>
<feature type="region of interest" description="Disordered" evidence="1">
    <location>
        <begin position="1"/>
        <end position="106"/>
    </location>
</feature>
<evidence type="ECO:0000256" key="1">
    <source>
        <dbReference type="SAM" id="MobiDB-lite"/>
    </source>
</evidence>
<accession>A0AAV9SBT7</accession>